<dbReference type="Proteomes" id="UP001054889">
    <property type="component" value="Unassembled WGS sequence"/>
</dbReference>
<keyword evidence="4" id="KW-1185">Reference proteome</keyword>
<dbReference type="SMART" id="SM00490">
    <property type="entry name" value="HELICc"/>
    <property type="match status" value="1"/>
</dbReference>
<proteinExistence type="predicted"/>
<sequence length="370" mass="41498">MLNDQDKGMVEKMAMNLADMGNDDDALHVGEEASCKLIFIMSLLRNLIEEGHHVLIFSQTRKMLNLIQESILMEGYKFLRIDGTTKISERERIVKDFQEGPGAPIFLLTTQVGGLGLTLTKADRVIVVDPAWNPSTDNQSVDRAYRIGQTKDVIVYRLMTSATIEEKIYKLQEIQELFSLPKQGFDVSLTQNQLQEEHGQQVIMDESLRKHIQFLEQQGIAGVSHHSLLFSKTAILPTLNENDTLDSKSRAMPMMYQHHYKGSSSDYVANGAALAFKPKDQQFTARKYSPVNRNAESPEEIKARINRLSQTLSNTALVSKLPDGGEKIRRQISELDEKLTVIESSAEKGTTEVICLDDLSADVENIVLSA</sequence>
<reference evidence="3" key="1">
    <citation type="journal article" date="2018" name="DNA Res.">
        <title>Multiple hybrid de novo genome assembly of finger millet, an orphan allotetraploid crop.</title>
        <authorList>
            <person name="Hatakeyama M."/>
            <person name="Aluri S."/>
            <person name="Balachadran M.T."/>
            <person name="Sivarajan S.R."/>
            <person name="Patrignani A."/>
            <person name="Gruter S."/>
            <person name="Poveda L."/>
            <person name="Shimizu-Inatsugi R."/>
            <person name="Baeten J."/>
            <person name="Francoijs K.J."/>
            <person name="Nataraja K.N."/>
            <person name="Reddy Y.A.N."/>
            <person name="Phadnis S."/>
            <person name="Ravikumar R.L."/>
            <person name="Schlapbach R."/>
            <person name="Sreeman S.M."/>
            <person name="Shimizu K.K."/>
        </authorList>
    </citation>
    <scope>NUCLEOTIDE SEQUENCE</scope>
</reference>
<comment type="caution">
    <text evidence="3">The sequence shown here is derived from an EMBL/GenBank/DDBJ whole genome shotgun (WGS) entry which is preliminary data.</text>
</comment>
<name>A0AAV5ETT4_ELECO</name>
<dbReference type="PANTHER" id="PTHR45629">
    <property type="entry name" value="SNF2/RAD54 FAMILY MEMBER"/>
    <property type="match status" value="1"/>
</dbReference>
<organism evidence="3 4">
    <name type="scientific">Eleusine coracana subsp. coracana</name>
    <dbReference type="NCBI Taxonomy" id="191504"/>
    <lineage>
        <taxon>Eukaryota</taxon>
        <taxon>Viridiplantae</taxon>
        <taxon>Streptophyta</taxon>
        <taxon>Embryophyta</taxon>
        <taxon>Tracheophyta</taxon>
        <taxon>Spermatophyta</taxon>
        <taxon>Magnoliopsida</taxon>
        <taxon>Liliopsida</taxon>
        <taxon>Poales</taxon>
        <taxon>Poaceae</taxon>
        <taxon>PACMAD clade</taxon>
        <taxon>Chloridoideae</taxon>
        <taxon>Cynodonteae</taxon>
        <taxon>Eleusininae</taxon>
        <taxon>Eleusine</taxon>
    </lineage>
</organism>
<dbReference type="CDD" id="cd18793">
    <property type="entry name" value="SF2_C_SNF"/>
    <property type="match status" value="1"/>
</dbReference>
<evidence type="ECO:0000313" key="3">
    <source>
        <dbReference type="EMBL" id="GJN25917.1"/>
    </source>
</evidence>
<dbReference type="InterPro" id="IPR001650">
    <property type="entry name" value="Helicase_C-like"/>
</dbReference>
<dbReference type="PROSITE" id="PS51194">
    <property type="entry name" value="HELICASE_CTER"/>
    <property type="match status" value="1"/>
</dbReference>
<dbReference type="Gene3D" id="3.40.50.300">
    <property type="entry name" value="P-loop containing nucleotide triphosphate hydrolases"/>
    <property type="match status" value="1"/>
</dbReference>
<gene>
    <name evidence="3" type="primary">gb13803</name>
    <name evidence="3" type="ORF">PR202_gb13803</name>
</gene>
<evidence type="ECO:0000313" key="4">
    <source>
        <dbReference type="Proteomes" id="UP001054889"/>
    </source>
</evidence>
<evidence type="ECO:0000256" key="1">
    <source>
        <dbReference type="ARBA" id="ARBA00022801"/>
    </source>
</evidence>
<accession>A0AAV5ETT4</accession>
<protein>
    <recommendedName>
        <fullName evidence="2">Helicase C-terminal domain-containing protein</fullName>
    </recommendedName>
</protein>
<dbReference type="AlphaFoldDB" id="A0AAV5ETT4"/>
<dbReference type="InterPro" id="IPR049730">
    <property type="entry name" value="SNF2/RAD54-like_C"/>
</dbReference>
<dbReference type="GO" id="GO:0016787">
    <property type="term" value="F:hydrolase activity"/>
    <property type="evidence" value="ECO:0007669"/>
    <property type="project" value="UniProtKB-KW"/>
</dbReference>
<dbReference type="SUPFAM" id="SSF52540">
    <property type="entry name" value="P-loop containing nucleoside triphosphate hydrolases"/>
    <property type="match status" value="1"/>
</dbReference>
<reference evidence="3" key="2">
    <citation type="submission" date="2021-12" db="EMBL/GenBank/DDBJ databases">
        <title>Resequencing data analysis of finger millet.</title>
        <authorList>
            <person name="Hatakeyama M."/>
            <person name="Aluri S."/>
            <person name="Balachadran M.T."/>
            <person name="Sivarajan S.R."/>
            <person name="Poveda L."/>
            <person name="Shimizu-Inatsugi R."/>
            <person name="Schlapbach R."/>
            <person name="Sreeman S.M."/>
            <person name="Shimizu K.K."/>
        </authorList>
    </citation>
    <scope>NUCLEOTIDE SEQUENCE</scope>
</reference>
<dbReference type="PANTHER" id="PTHR45629:SF7">
    <property type="entry name" value="DNA EXCISION REPAIR PROTEIN ERCC-6-RELATED"/>
    <property type="match status" value="1"/>
</dbReference>
<keyword evidence="1" id="KW-0378">Hydrolase</keyword>
<dbReference type="InterPro" id="IPR050496">
    <property type="entry name" value="SNF2_RAD54_helicase_repair"/>
</dbReference>
<dbReference type="GO" id="GO:0015616">
    <property type="term" value="F:DNA translocase activity"/>
    <property type="evidence" value="ECO:0007669"/>
    <property type="project" value="TreeGrafter"/>
</dbReference>
<dbReference type="EMBL" id="BQKI01000079">
    <property type="protein sequence ID" value="GJN25917.1"/>
    <property type="molecule type" value="Genomic_DNA"/>
</dbReference>
<evidence type="ECO:0000259" key="2">
    <source>
        <dbReference type="PROSITE" id="PS51194"/>
    </source>
</evidence>
<dbReference type="Pfam" id="PF00271">
    <property type="entry name" value="Helicase_C"/>
    <property type="match status" value="1"/>
</dbReference>
<dbReference type="InterPro" id="IPR027417">
    <property type="entry name" value="P-loop_NTPase"/>
</dbReference>
<feature type="domain" description="Helicase C-terminal" evidence="2">
    <location>
        <begin position="39"/>
        <end position="193"/>
    </location>
</feature>